<dbReference type="PANTHER" id="PTHR30383">
    <property type="entry name" value="THIOESTERASE 1/PROTEASE 1/LYSOPHOSPHOLIPASE L1"/>
    <property type="match status" value="1"/>
</dbReference>
<keyword evidence="4" id="KW-1185">Reference proteome</keyword>
<dbReference type="RefSeq" id="WP_058025354.1">
    <property type="nucleotide sequence ID" value="NZ_LNDJ01000090.1"/>
</dbReference>
<protein>
    <submittedName>
        <fullName evidence="3">Arylesterase</fullName>
    </submittedName>
</protein>
<dbReference type="SUPFAM" id="SSF52266">
    <property type="entry name" value="SGNH hydrolase"/>
    <property type="match status" value="1"/>
</dbReference>
<comment type="caution">
    <text evidence="3">The sequence shown here is derived from an EMBL/GenBank/DDBJ whole genome shotgun (WGS) entry which is preliminary data.</text>
</comment>
<feature type="domain" description="SGNH hydrolase-type esterase" evidence="2">
    <location>
        <begin position="41"/>
        <end position="195"/>
    </location>
</feature>
<dbReference type="EMBL" id="LNDJ01000090">
    <property type="protein sequence ID" value="KRU21873.1"/>
    <property type="molecule type" value="Genomic_DNA"/>
</dbReference>
<dbReference type="GO" id="GO:0004622">
    <property type="term" value="F:phosphatidylcholine lysophospholipase activity"/>
    <property type="evidence" value="ECO:0007669"/>
    <property type="project" value="TreeGrafter"/>
</dbReference>
<dbReference type="Gene3D" id="3.40.50.1110">
    <property type="entry name" value="SGNH hydrolase"/>
    <property type="match status" value="1"/>
</dbReference>
<dbReference type="STRING" id="554343.AS194_10680"/>
<dbReference type="PANTHER" id="PTHR30383:SF24">
    <property type="entry name" value="THIOESTERASE 1_PROTEASE 1_LYSOPHOSPHOLIPASE L1"/>
    <property type="match status" value="1"/>
</dbReference>
<accession>A0A0T6DPX3</accession>
<evidence type="ECO:0000259" key="2">
    <source>
        <dbReference type="Pfam" id="PF13472"/>
    </source>
</evidence>
<feature type="chain" id="PRO_5006668991" evidence="1">
    <location>
        <begin position="23"/>
        <end position="212"/>
    </location>
</feature>
<organism evidence="3 4">
    <name type="scientific">Psychrobacter piscatorii</name>
    <dbReference type="NCBI Taxonomy" id="554343"/>
    <lineage>
        <taxon>Bacteria</taxon>
        <taxon>Pseudomonadati</taxon>
        <taxon>Pseudomonadota</taxon>
        <taxon>Gammaproteobacteria</taxon>
        <taxon>Moraxellales</taxon>
        <taxon>Moraxellaceae</taxon>
        <taxon>Psychrobacter</taxon>
    </lineage>
</organism>
<dbReference type="PROSITE" id="PS51257">
    <property type="entry name" value="PROKAR_LIPOPROTEIN"/>
    <property type="match status" value="1"/>
</dbReference>
<dbReference type="Proteomes" id="UP000051202">
    <property type="component" value="Unassembled WGS sequence"/>
</dbReference>
<gene>
    <name evidence="3" type="ORF">AS194_10680</name>
</gene>
<sequence>MKIRGKFLVLASMGLVATLSMTGCDSEPKQEAVPAGSIVIALGDSLTYGYGASLDAAYPKVLADLSHWTVINAGVNGDTSADVLARVDDITTQNPDLVLLGVGGNDVLQRVQPETTRANITATIDTLKSANIDVVLIAEPHFSASALFGRVSDNPLYEDIADAKEVPLYSGGWSAVLSDDTLKSDRIHANAAGYRQFAEGLHDYLQEEGVAR</sequence>
<name>A0A0T6DPX3_9GAMM</name>
<dbReference type="InterPro" id="IPR013830">
    <property type="entry name" value="SGNH_hydro"/>
</dbReference>
<dbReference type="Pfam" id="PF13472">
    <property type="entry name" value="Lipase_GDSL_2"/>
    <property type="match status" value="1"/>
</dbReference>
<proteinExistence type="predicted"/>
<evidence type="ECO:0000313" key="3">
    <source>
        <dbReference type="EMBL" id="KRU21873.1"/>
    </source>
</evidence>
<keyword evidence="1" id="KW-0732">Signal</keyword>
<dbReference type="InterPro" id="IPR051532">
    <property type="entry name" value="Ester_Hydrolysis_Enzymes"/>
</dbReference>
<dbReference type="AlphaFoldDB" id="A0A0T6DPX3"/>
<feature type="signal peptide" evidence="1">
    <location>
        <begin position="1"/>
        <end position="22"/>
    </location>
</feature>
<reference evidence="3 4" key="1">
    <citation type="submission" date="2015-11" db="EMBL/GenBank/DDBJ databases">
        <title>Permanent draft genome of Psychrobacter piscatorii LQ58.</title>
        <authorList>
            <person name="Zhou M."/>
            <person name="Dong B."/>
            <person name="Liu Q."/>
        </authorList>
    </citation>
    <scope>NUCLEOTIDE SEQUENCE [LARGE SCALE GENOMIC DNA]</scope>
    <source>
        <strain evidence="3 4">LQ58</strain>
    </source>
</reference>
<dbReference type="InterPro" id="IPR036514">
    <property type="entry name" value="SGNH_hydro_sf"/>
</dbReference>
<evidence type="ECO:0000256" key="1">
    <source>
        <dbReference type="SAM" id="SignalP"/>
    </source>
</evidence>
<evidence type="ECO:0000313" key="4">
    <source>
        <dbReference type="Proteomes" id="UP000051202"/>
    </source>
</evidence>